<evidence type="ECO:0000259" key="1">
    <source>
        <dbReference type="Pfam" id="PF24731"/>
    </source>
</evidence>
<sequence>MEEPDVVWVLEGYGKADDVLRAEHPISREQIRRLRDVIAPDADDPWMLRCYPVPFDRWPAVDAILRCGPPRPDLDYLTGAHTAG</sequence>
<comment type="caution">
    <text evidence="2">The sequence shown here is derived from an EMBL/GenBank/DDBJ whole genome shotgun (WGS) entry which is preliminary data.</text>
</comment>
<evidence type="ECO:0000313" key="3">
    <source>
        <dbReference type="Proteomes" id="UP001500893"/>
    </source>
</evidence>
<dbReference type="Pfam" id="PF24731">
    <property type="entry name" value="DUF7683"/>
    <property type="match status" value="1"/>
</dbReference>
<dbReference type="Proteomes" id="UP001500893">
    <property type="component" value="Unassembled WGS sequence"/>
</dbReference>
<organism evidence="2 3">
    <name type="scientific">Streptomyces rameus</name>
    <dbReference type="NCBI Taxonomy" id="68261"/>
    <lineage>
        <taxon>Bacteria</taxon>
        <taxon>Bacillati</taxon>
        <taxon>Actinomycetota</taxon>
        <taxon>Actinomycetes</taxon>
        <taxon>Kitasatosporales</taxon>
        <taxon>Streptomycetaceae</taxon>
        <taxon>Streptomyces</taxon>
    </lineage>
</organism>
<name>A0ABP6NAY4_9ACTN</name>
<gene>
    <name evidence="2" type="ORF">GCM10010521_30390</name>
</gene>
<protein>
    <recommendedName>
        <fullName evidence="1">DUF7683 domain-containing protein</fullName>
    </recommendedName>
</protein>
<feature type="domain" description="DUF7683" evidence="1">
    <location>
        <begin position="8"/>
        <end position="54"/>
    </location>
</feature>
<reference evidence="3" key="1">
    <citation type="journal article" date="2019" name="Int. J. Syst. Evol. Microbiol.">
        <title>The Global Catalogue of Microorganisms (GCM) 10K type strain sequencing project: providing services to taxonomists for standard genome sequencing and annotation.</title>
        <authorList>
            <consortium name="The Broad Institute Genomics Platform"/>
            <consortium name="The Broad Institute Genome Sequencing Center for Infectious Disease"/>
            <person name="Wu L."/>
            <person name="Ma J."/>
        </authorList>
    </citation>
    <scope>NUCLEOTIDE SEQUENCE [LARGE SCALE GENOMIC DNA]</scope>
    <source>
        <strain evidence="3">JCM 11574</strain>
    </source>
</reference>
<dbReference type="InterPro" id="IPR056100">
    <property type="entry name" value="DUF7683"/>
</dbReference>
<dbReference type="RefSeq" id="WP_345051446.1">
    <property type="nucleotide sequence ID" value="NZ_BAAAVM010000036.1"/>
</dbReference>
<accession>A0ABP6NAY4</accession>
<keyword evidence="3" id="KW-1185">Reference proteome</keyword>
<dbReference type="EMBL" id="BAAAVM010000036">
    <property type="protein sequence ID" value="GAA3141696.1"/>
    <property type="molecule type" value="Genomic_DNA"/>
</dbReference>
<evidence type="ECO:0000313" key="2">
    <source>
        <dbReference type="EMBL" id="GAA3141696.1"/>
    </source>
</evidence>
<proteinExistence type="predicted"/>